<dbReference type="PANTHER" id="PTHR33516:SF2">
    <property type="entry name" value="LEXA REPRESSOR-RELATED"/>
    <property type="match status" value="1"/>
</dbReference>
<evidence type="ECO:0000256" key="2">
    <source>
        <dbReference type="ARBA" id="ARBA00022763"/>
    </source>
</evidence>
<dbReference type="PANTHER" id="PTHR33516">
    <property type="entry name" value="LEXA REPRESSOR"/>
    <property type="match status" value="1"/>
</dbReference>
<reference evidence="10 11" key="1">
    <citation type="submission" date="2019-04" db="EMBL/GenBank/DDBJ databases">
        <title>Crenobacter sp. nov.</title>
        <authorList>
            <person name="Shi S."/>
        </authorList>
    </citation>
    <scope>NUCLEOTIDE SEQUENCE [LARGE SCALE GENOMIC DNA]</scope>
    <source>
        <strain evidence="10 11">GY 70310</strain>
    </source>
</reference>
<keyword evidence="3 7" id="KW-0378">Hydrolase</keyword>
<dbReference type="Pfam" id="PF00717">
    <property type="entry name" value="Peptidase_S24"/>
    <property type="match status" value="1"/>
</dbReference>
<name>A0A4T0V151_9NEIS</name>
<dbReference type="GO" id="GO:0006281">
    <property type="term" value="P:DNA repair"/>
    <property type="evidence" value="ECO:0007669"/>
    <property type="project" value="UniProtKB-KW"/>
</dbReference>
<keyword evidence="2" id="KW-0227">DNA damage</keyword>
<dbReference type="GO" id="GO:0016787">
    <property type="term" value="F:hydrolase activity"/>
    <property type="evidence" value="ECO:0007669"/>
    <property type="project" value="UniProtKB-KW"/>
</dbReference>
<evidence type="ECO:0000256" key="7">
    <source>
        <dbReference type="RuleBase" id="RU003991"/>
    </source>
</evidence>
<evidence type="ECO:0000256" key="1">
    <source>
        <dbReference type="ARBA" id="ARBA00007484"/>
    </source>
</evidence>
<dbReference type="OrthoDB" id="9802364at2"/>
<accession>A0A4T0V151</accession>
<dbReference type="GO" id="GO:0003677">
    <property type="term" value="F:DNA binding"/>
    <property type="evidence" value="ECO:0007669"/>
    <property type="project" value="InterPro"/>
</dbReference>
<dbReference type="InterPro" id="IPR006197">
    <property type="entry name" value="Peptidase_S24_LexA"/>
</dbReference>
<keyword evidence="11" id="KW-1185">Reference proteome</keyword>
<evidence type="ECO:0000256" key="8">
    <source>
        <dbReference type="SAM" id="MobiDB-lite"/>
    </source>
</evidence>
<dbReference type="GO" id="GO:0006355">
    <property type="term" value="P:regulation of DNA-templated transcription"/>
    <property type="evidence" value="ECO:0007669"/>
    <property type="project" value="InterPro"/>
</dbReference>
<keyword evidence="6" id="KW-0742">SOS response</keyword>
<evidence type="ECO:0000313" key="10">
    <source>
        <dbReference type="EMBL" id="TIC85270.1"/>
    </source>
</evidence>
<evidence type="ECO:0000259" key="9">
    <source>
        <dbReference type="Pfam" id="PF00717"/>
    </source>
</evidence>
<dbReference type="InterPro" id="IPR015927">
    <property type="entry name" value="Peptidase_S24_S26A/B/C"/>
</dbReference>
<protein>
    <submittedName>
        <fullName evidence="10">Translesion error-prone DNA polymerase V autoproteolytic subunit</fullName>
        <ecNumber evidence="10">2.7.7.7</ecNumber>
    </submittedName>
</protein>
<dbReference type="Proteomes" id="UP000308891">
    <property type="component" value="Unassembled WGS sequence"/>
</dbReference>
<dbReference type="SUPFAM" id="SSF51306">
    <property type="entry name" value="LexA/Signal peptidase"/>
    <property type="match status" value="1"/>
</dbReference>
<dbReference type="CDD" id="cd06529">
    <property type="entry name" value="S24_LexA-like"/>
    <property type="match status" value="1"/>
</dbReference>
<dbReference type="InterPro" id="IPR050077">
    <property type="entry name" value="LexA_repressor"/>
</dbReference>
<gene>
    <name evidence="10" type="primary">umuD</name>
    <name evidence="10" type="ORF">E5K04_04540</name>
</gene>
<dbReference type="GO" id="GO:0009432">
    <property type="term" value="P:SOS response"/>
    <property type="evidence" value="ECO:0007669"/>
    <property type="project" value="UniProtKB-KW"/>
</dbReference>
<dbReference type="InterPro" id="IPR036286">
    <property type="entry name" value="LexA/Signal_pep-like_sf"/>
</dbReference>
<dbReference type="RefSeq" id="WP_136551718.1">
    <property type="nucleotide sequence ID" value="NZ_STGJ01000003.1"/>
</dbReference>
<keyword evidence="10" id="KW-0548">Nucleotidyltransferase</keyword>
<dbReference type="GO" id="GO:0003887">
    <property type="term" value="F:DNA-directed DNA polymerase activity"/>
    <property type="evidence" value="ECO:0007669"/>
    <property type="project" value="UniProtKB-EC"/>
</dbReference>
<sequence length="203" mass="21794">MTEHTHGGARTGAGRKKGSGRFGEQGPLVQIRVPEQDKGAVIDFVERRIAARSQHLAGAARQLPPYPTRLLPAPLAAAANVPVFASKVRAGLPSPADDHVDDYVDLNALLLTGERFMVRVEGDSMTGAGIDEGDLLVIDPRRTARDGDIVLAGVDGEPTVKRLQRRDGRVVLLPENARYAPIVLGPHQELTVWGVVCGCVKQF</sequence>
<organism evidence="10 11">
    <name type="scientific">Crenobacter intestini</name>
    <dbReference type="NCBI Taxonomy" id="2563443"/>
    <lineage>
        <taxon>Bacteria</taxon>
        <taxon>Pseudomonadati</taxon>
        <taxon>Pseudomonadota</taxon>
        <taxon>Betaproteobacteria</taxon>
        <taxon>Neisseriales</taxon>
        <taxon>Neisseriaceae</taxon>
        <taxon>Crenobacter</taxon>
    </lineage>
</organism>
<evidence type="ECO:0000256" key="6">
    <source>
        <dbReference type="ARBA" id="ARBA00023236"/>
    </source>
</evidence>
<keyword evidence="10" id="KW-0808">Transferase</keyword>
<evidence type="ECO:0000256" key="4">
    <source>
        <dbReference type="ARBA" id="ARBA00022813"/>
    </source>
</evidence>
<dbReference type="EMBL" id="STGJ01000003">
    <property type="protein sequence ID" value="TIC85270.1"/>
    <property type="molecule type" value="Genomic_DNA"/>
</dbReference>
<evidence type="ECO:0000256" key="3">
    <source>
        <dbReference type="ARBA" id="ARBA00022801"/>
    </source>
</evidence>
<dbReference type="AlphaFoldDB" id="A0A4T0V151"/>
<dbReference type="EC" id="2.7.7.7" evidence="10"/>
<comment type="caution">
    <text evidence="10">The sequence shown here is derived from an EMBL/GenBank/DDBJ whole genome shotgun (WGS) entry which is preliminary data.</text>
</comment>
<evidence type="ECO:0000256" key="5">
    <source>
        <dbReference type="ARBA" id="ARBA00023204"/>
    </source>
</evidence>
<proteinExistence type="inferred from homology"/>
<feature type="region of interest" description="Disordered" evidence="8">
    <location>
        <begin position="1"/>
        <end position="27"/>
    </location>
</feature>
<dbReference type="Gene3D" id="2.10.109.10">
    <property type="entry name" value="Umud Fragment, subunit A"/>
    <property type="match status" value="1"/>
</dbReference>
<dbReference type="NCBIfam" id="NF007621">
    <property type="entry name" value="PRK10276.1"/>
    <property type="match status" value="1"/>
</dbReference>
<feature type="domain" description="Peptidase S24/S26A/S26B/S26C" evidence="9">
    <location>
        <begin position="82"/>
        <end position="197"/>
    </location>
</feature>
<keyword evidence="4 7" id="KW-0068">Autocatalytic cleavage</keyword>
<evidence type="ECO:0000313" key="11">
    <source>
        <dbReference type="Proteomes" id="UP000308891"/>
    </source>
</evidence>
<keyword evidence="5" id="KW-0234">DNA repair</keyword>
<dbReference type="InterPro" id="IPR039418">
    <property type="entry name" value="LexA-like"/>
</dbReference>
<dbReference type="PRINTS" id="PR00726">
    <property type="entry name" value="LEXASERPTASE"/>
</dbReference>
<comment type="similarity">
    <text evidence="1 7">Belongs to the peptidase S24 family.</text>
</comment>